<comment type="caution">
    <text evidence="14">The sequence shown here is derived from an EMBL/GenBank/DDBJ whole genome shotgun (WGS) entry which is preliminary data.</text>
</comment>
<comment type="pathway">
    <text evidence="12">Cofactor biosynthesis; molybdopterin biosynthesis.</text>
</comment>
<dbReference type="InterPro" id="IPR000385">
    <property type="entry name" value="MoaA_NifB_PqqE_Fe-S-bd_CS"/>
</dbReference>
<dbReference type="EMBL" id="JAGQFT020000006">
    <property type="protein sequence ID" value="MBS7457651.1"/>
    <property type="molecule type" value="Genomic_DNA"/>
</dbReference>
<feature type="binding site" evidence="12">
    <location>
        <begin position="275"/>
        <end position="277"/>
    </location>
    <ligand>
        <name>GTP</name>
        <dbReference type="ChEBI" id="CHEBI:37565"/>
    </ligand>
</feature>
<evidence type="ECO:0000313" key="16">
    <source>
        <dbReference type="Proteomes" id="UP000675747"/>
    </source>
</evidence>
<evidence type="ECO:0000256" key="4">
    <source>
        <dbReference type="ARBA" id="ARBA00022723"/>
    </source>
</evidence>
<dbReference type="Proteomes" id="UP000675747">
    <property type="component" value="Unassembled WGS sequence"/>
</dbReference>
<comment type="subunit">
    <text evidence="12">Monomer and homodimer.</text>
</comment>
<dbReference type="CDD" id="cd01335">
    <property type="entry name" value="Radical_SAM"/>
    <property type="match status" value="1"/>
</dbReference>
<comment type="similarity">
    <text evidence="12">Belongs to the radical SAM superfamily. MoaA family.</text>
</comment>
<dbReference type="PROSITE" id="PS51918">
    <property type="entry name" value="RADICAL_SAM"/>
    <property type="match status" value="1"/>
</dbReference>
<reference evidence="14" key="2">
    <citation type="submission" date="2021-04" db="EMBL/GenBank/DDBJ databases">
        <authorList>
            <person name="Karlyshev A.V."/>
        </authorList>
    </citation>
    <scope>NUCLEOTIDE SEQUENCE</scope>
    <source>
        <strain evidence="14">LMG 29479</strain>
    </source>
</reference>
<dbReference type="UniPathway" id="UPA00344"/>
<evidence type="ECO:0000256" key="6">
    <source>
        <dbReference type="ARBA" id="ARBA00023004"/>
    </source>
</evidence>
<dbReference type="PROSITE" id="PS00195">
    <property type="entry name" value="GLUTAREDOXIN_1"/>
    <property type="match status" value="1"/>
</dbReference>
<feature type="binding site" evidence="12">
    <location>
        <position position="270"/>
    </location>
    <ligand>
        <name>[4Fe-4S] cluster</name>
        <dbReference type="ChEBI" id="CHEBI:49883"/>
        <label>2</label>
        <note>4Fe-4S-substrate</note>
    </ligand>
</feature>
<accession>A0A8J8AXA2</accession>
<dbReference type="InterPro" id="IPR058240">
    <property type="entry name" value="rSAM_sf"/>
</dbReference>
<keyword evidence="10 12" id="KW-0456">Lyase</keyword>
<organism evidence="14">
    <name type="scientific">Coralloluteibacterium stylophorae</name>
    <dbReference type="NCBI Taxonomy" id="1776034"/>
    <lineage>
        <taxon>Bacteria</taxon>
        <taxon>Pseudomonadati</taxon>
        <taxon>Pseudomonadota</taxon>
        <taxon>Gammaproteobacteria</taxon>
        <taxon>Lysobacterales</taxon>
        <taxon>Lysobacteraceae</taxon>
        <taxon>Coralloluteibacterium</taxon>
    </lineage>
</organism>
<dbReference type="SFLD" id="SFLDG01386">
    <property type="entry name" value="main_SPASM_domain-containing"/>
    <property type="match status" value="1"/>
</dbReference>
<dbReference type="CDD" id="cd21117">
    <property type="entry name" value="Twitch_MoaA"/>
    <property type="match status" value="1"/>
</dbReference>
<dbReference type="InterPro" id="IPR011767">
    <property type="entry name" value="GLR_AS"/>
</dbReference>
<dbReference type="InterPro" id="IPR006638">
    <property type="entry name" value="Elp3/MiaA/NifB-like_rSAM"/>
</dbReference>
<dbReference type="SFLD" id="SFLDG01383">
    <property type="entry name" value="cyclic_pyranopterin_phosphate"/>
    <property type="match status" value="1"/>
</dbReference>
<dbReference type="Pfam" id="PF04055">
    <property type="entry name" value="Radical_SAM"/>
    <property type="match status" value="1"/>
</dbReference>
<evidence type="ECO:0000256" key="7">
    <source>
        <dbReference type="ARBA" id="ARBA00023014"/>
    </source>
</evidence>
<keyword evidence="3 12" id="KW-0949">S-adenosyl-L-methionine</keyword>
<dbReference type="InterPro" id="IPR050105">
    <property type="entry name" value="MoCo_biosynth_MoaA/MoaC"/>
</dbReference>
<name>A0A8J8AXA2_9GAMM</name>
<dbReference type="PANTHER" id="PTHR22960">
    <property type="entry name" value="MOLYBDOPTERIN COFACTOR SYNTHESIS PROTEIN A"/>
    <property type="match status" value="1"/>
</dbReference>
<evidence type="ECO:0000313" key="14">
    <source>
        <dbReference type="EMBL" id="MBR0561815.1"/>
    </source>
</evidence>
<evidence type="ECO:0000256" key="1">
    <source>
        <dbReference type="ARBA" id="ARBA00012167"/>
    </source>
</evidence>
<dbReference type="GO" id="GO:0061799">
    <property type="term" value="F:cyclic pyranopterin monophosphate synthase activity"/>
    <property type="evidence" value="ECO:0007669"/>
    <property type="project" value="TreeGrafter"/>
</dbReference>
<dbReference type="SFLD" id="SFLDG01067">
    <property type="entry name" value="SPASM/twitch_domain_containing"/>
    <property type="match status" value="1"/>
</dbReference>
<proteinExistence type="inferred from homology"/>
<dbReference type="InterPro" id="IPR007197">
    <property type="entry name" value="rSAM"/>
</dbReference>
<dbReference type="GO" id="GO:0006777">
    <property type="term" value="P:Mo-molybdopterin cofactor biosynthetic process"/>
    <property type="evidence" value="ECO:0007669"/>
    <property type="project" value="UniProtKB-UniRule"/>
</dbReference>
<dbReference type="GO" id="GO:0046872">
    <property type="term" value="F:metal ion binding"/>
    <property type="evidence" value="ECO:0007669"/>
    <property type="project" value="UniProtKB-KW"/>
</dbReference>
<dbReference type="InterPro" id="IPR010505">
    <property type="entry name" value="MoaA_twitch"/>
</dbReference>
<feature type="binding site" evidence="12">
    <location>
        <position position="37"/>
    </location>
    <ligand>
        <name>[4Fe-4S] cluster</name>
        <dbReference type="ChEBI" id="CHEBI:49883"/>
        <label>1</label>
        <note>4Fe-4S-S-AdoMet</note>
    </ligand>
</feature>
<evidence type="ECO:0000256" key="11">
    <source>
        <dbReference type="ARBA" id="ARBA00048697"/>
    </source>
</evidence>
<dbReference type="PROSITE" id="PS01305">
    <property type="entry name" value="MOAA_NIFB_PQQE"/>
    <property type="match status" value="1"/>
</dbReference>
<dbReference type="NCBIfam" id="TIGR02666">
    <property type="entry name" value="moaA"/>
    <property type="match status" value="1"/>
</dbReference>
<dbReference type="InterPro" id="IPR040064">
    <property type="entry name" value="MoaA-like"/>
</dbReference>
<evidence type="ECO:0000256" key="2">
    <source>
        <dbReference type="ARBA" id="ARBA00022485"/>
    </source>
</evidence>
<gene>
    <name evidence="12 14" type="primary">moaA</name>
    <name evidence="15" type="ORF">KB893_010955</name>
    <name evidence="14" type="ORF">KB893_04685</name>
</gene>
<dbReference type="GO" id="GO:0051539">
    <property type="term" value="F:4 iron, 4 sulfur cluster binding"/>
    <property type="evidence" value="ECO:0007669"/>
    <property type="project" value="UniProtKB-UniRule"/>
</dbReference>
<evidence type="ECO:0000313" key="15">
    <source>
        <dbReference type="EMBL" id="MBS7457651.1"/>
    </source>
</evidence>
<evidence type="ECO:0000256" key="12">
    <source>
        <dbReference type="HAMAP-Rule" id="MF_01225"/>
    </source>
</evidence>
<dbReference type="Pfam" id="PF06463">
    <property type="entry name" value="Mob_synth_C"/>
    <property type="match status" value="1"/>
</dbReference>
<sequence length="344" mass="37935">MNARLTPAPTHAALADRLGRPLRDLRISVIDACNFRCPYCMPADKVDEHHGTDAAARLSFDEIERAARGFVRAGVSKLRLTGGEPLLRRNLPDLVARLSSLPGVEDLALTTNGSLLARQARALRAAGLHRLTISLDSLDPARFAAMSGGRGRLDQVLRGIEAAEDAGFRRIKFNVVIRRGTNEDDALAIAGRFRGTSHVVRFIEFMDVGTRNDWRRDEVVPSAELHARLSARWPLVPLDANYRGEVAERHAWADGEGEVGFISSVSTPFCGDCNRARLSAEGRLYTCLFASSGHDMRPWLQGDAQALDERIAAIWSRRADRYSEQRGARARDGARPIEMYLIGG</sequence>
<keyword evidence="4 12" id="KW-0479">Metal-binding</keyword>
<feature type="binding site" evidence="12">
    <location>
        <position position="172"/>
    </location>
    <ligand>
        <name>GTP</name>
        <dbReference type="ChEBI" id="CHEBI:37565"/>
    </ligand>
</feature>
<dbReference type="AlphaFoldDB" id="A0A8J8AXA2"/>
<evidence type="ECO:0000256" key="10">
    <source>
        <dbReference type="ARBA" id="ARBA00023239"/>
    </source>
</evidence>
<feature type="binding site" evidence="12">
    <location>
        <position position="83"/>
    </location>
    <ligand>
        <name>S-adenosyl-L-methionine</name>
        <dbReference type="ChEBI" id="CHEBI:59789"/>
    </ligand>
</feature>
<keyword evidence="9 12" id="KW-0501">Molybdenum cofactor biosynthesis</keyword>
<reference evidence="15 16" key="1">
    <citation type="journal article" date="2021" name="Microbiol. Resour. Announc.">
        <title>Draft Genome Sequence of Coralloluteibacterium stylophorae LMG 29479T.</title>
        <authorList>
            <person name="Karlyshev A.V."/>
            <person name="Kudryashova E.B."/>
            <person name="Ariskina E.V."/>
            <person name="Conroy A.P."/>
            <person name="Abidueva E.Y."/>
        </authorList>
    </citation>
    <scope>NUCLEOTIDE SEQUENCE [LARGE SCALE GENOMIC DNA]</scope>
    <source>
        <strain evidence="15 16">LMG 29479</strain>
    </source>
</reference>
<feature type="binding site" evidence="12">
    <location>
        <position position="33"/>
    </location>
    <ligand>
        <name>[4Fe-4S] cluster</name>
        <dbReference type="ChEBI" id="CHEBI:49883"/>
        <label>1</label>
        <note>4Fe-4S-S-AdoMet</note>
    </ligand>
</feature>
<feature type="binding site" evidence="12">
    <location>
        <position position="287"/>
    </location>
    <ligand>
        <name>[4Fe-4S] cluster</name>
        <dbReference type="ChEBI" id="CHEBI:49883"/>
        <label>2</label>
        <note>4Fe-4S-substrate</note>
    </ligand>
</feature>
<dbReference type="Gene3D" id="3.20.20.70">
    <property type="entry name" value="Aldolase class I"/>
    <property type="match status" value="1"/>
</dbReference>
<dbReference type="EC" id="4.1.99.22" evidence="1 12"/>
<feature type="binding site" evidence="12">
    <location>
        <position position="206"/>
    </location>
    <ligand>
        <name>S-adenosyl-L-methionine</name>
        <dbReference type="ChEBI" id="CHEBI:59789"/>
    </ligand>
</feature>
<keyword evidence="2 12" id="KW-0004">4Fe-4S</keyword>
<dbReference type="SUPFAM" id="SSF102114">
    <property type="entry name" value="Radical SAM enzymes"/>
    <property type="match status" value="1"/>
</dbReference>
<comment type="function">
    <text evidence="12">Catalyzes the cyclization of GTP to (8S)-3',8-cyclo-7,8-dihydroguanosine 5'-triphosphate.</text>
</comment>
<feature type="binding site" evidence="12">
    <location>
        <position position="110"/>
    </location>
    <ligand>
        <name>GTP</name>
        <dbReference type="ChEBI" id="CHEBI:37565"/>
    </ligand>
</feature>
<evidence type="ECO:0000259" key="13">
    <source>
        <dbReference type="PROSITE" id="PS51918"/>
    </source>
</evidence>
<feature type="binding site" evidence="12">
    <location>
        <position position="79"/>
    </location>
    <ligand>
        <name>GTP</name>
        <dbReference type="ChEBI" id="CHEBI:37565"/>
    </ligand>
</feature>
<dbReference type="InterPro" id="IPR013785">
    <property type="entry name" value="Aldolase_TIM"/>
</dbReference>
<evidence type="ECO:0000256" key="3">
    <source>
        <dbReference type="ARBA" id="ARBA00022691"/>
    </source>
</evidence>
<dbReference type="SMART" id="SM00729">
    <property type="entry name" value="Elp3"/>
    <property type="match status" value="1"/>
</dbReference>
<keyword evidence="8 12" id="KW-0342">GTP-binding</keyword>
<comment type="catalytic activity">
    <reaction evidence="11 12">
        <text>GTP + AH2 + S-adenosyl-L-methionine = (8S)-3',8-cyclo-7,8-dihydroguanosine 5'-triphosphate + 5'-deoxyadenosine + L-methionine + A + H(+)</text>
        <dbReference type="Rhea" id="RHEA:49576"/>
        <dbReference type="ChEBI" id="CHEBI:13193"/>
        <dbReference type="ChEBI" id="CHEBI:15378"/>
        <dbReference type="ChEBI" id="CHEBI:17319"/>
        <dbReference type="ChEBI" id="CHEBI:17499"/>
        <dbReference type="ChEBI" id="CHEBI:37565"/>
        <dbReference type="ChEBI" id="CHEBI:57844"/>
        <dbReference type="ChEBI" id="CHEBI:59789"/>
        <dbReference type="ChEBI" id="CHEBI:131766"/>
        <dbReference type="EC" id="4.1.99.22"/>
    </reaction>
</comment>
<feature type="binding site" evidence="12">
    <location>
        <position position="273"/>
    </location>
    <ligand>
        <name>[4Fe-4S] cluster</name>
        <dbReference type="ChEBI" id="CHEBI:49883"/>
        <label>2</label>
        <note>4Fe-4S-substrate</note>
    </ligand>
</feature>
<keyword evidence="6 12" id="KW-0408">Iron</keyword>
<dbReference type="HAMAP" id="MF_01225_B">
    <property type="entry name" value="MoaA_B"/>
    <property type="match status" value="1"/>
</dbReference>
<dbReference type="GO" id="GO:1904047">
    <property type="term" value="F:S-adenosyl-L-methionine binding"/>
    <property type="evidence" value="ECO:0007669"/>
    <property type="project" value="UniProtKB-UniRule"/>
</dbReference>
<protein>
    <recommendedName>
        <fullName evidence="1 12">GTP 3',8-cyclase</fullName>
        <ecNumber evidence="1 12">4.1.99.22</ecNumber>
    </recommendedName>
    <alternativeName>
        <fullName evidence="12">Molybdenum cofactor biosynthesis protein A</fullName>
    </alternativeName>
</protein>
<dbReference type="EMBL" id="JAGQFT010000023">
    <property type="protein sequence ID" value="MBR0561815.1"/>
    <property type="molecule type" value="Genomic_DNA"/>
</dbReference>
<feature type="binding site" evidence="12">
    <location>
        <position position="26"/>
    </location>
    <ligand>
        <name>GTP</name>
        <dbReference type="ChEBI" id="CHEBI:37565"/>
    </ligand>
</feature>
<evidence type="ECO:0000256" key="8">
    <source>
        <dbReference type="ARBA" id="ARBA00023134"/>
    </source>
</evidence>
<keyword evidence="5 12" id="KW-0547">Nucleotide-binding</keyword>
<keyword evidence="16" id="KW-1185">Reference proteome</keyword>
<comment type="cofactor">
    <cofactor evidence="12">
        <name>[4Fe-4S] cluster</name>
        <dbReference type="ChEBI" id="CHEBI:49883"/>
    </cofactor>
    <text evidence="12">Binds 2 [4Fe-4S] clusters. Binds 1 [4Fe-4S] cluster coordinated with 3 cysteines and an exchangeable S-adenosyl-L-methionine and 1 [4Fe-4S] cluster coordinated with 3 cysteines and the GTP-derived substrate.</text>
</comment>
<feature type="binding site" evidence="12">
    <location>
        <position position="134"/>
    </location>
    <ligand>
        <name>S-adenosyl-L-methionine</name>
        <dbReference type="ChEBI" id="CHEBI:59789"/>
    </ligand>
</feature>
<feature type="binding site" evidence="12">
    <location>
        <position position="40"/>
    </location>
    <ligand>
        <name>[4Fe-4S] cluster</name>
        <dbReference type="ChEBI" id="CHEBI:49883"/>
        <label>1</label>
        <note>4Fe-4S-S-AdoMet</note>
    </ligand>
</feature>
<feature type="domain" description="Radical SAM core" evidence="13">
    <location>
        <begin position="17"/>
        <end position="239"/>
    </location>
</feature>
<feature type="binding site" evidence="12">
    <location>
        <position position="39"/>
    </location>
    <ligand>
        <name>S-adenosyl-L-methionine</name>
        <dbReference type="ChEBI" id="CHEBI:59789"/>
    </ligand>
</feature>
<keyword evidence="7 12" id="KW-0411">Iron-sulfur</keyword>
<evidence type="ECO:0000256" key="5">
    <source>
        <dbReference type="ARBA" id="ARBA00022741"/>
    </source>
</evidence>
<evidence type="ECO:0000256" key="9">
    <source>
        <dbReference type="ARBA" id="ARBA00023150"/>
    </source>
</evidence>
<dbReference type="InterPro" id="IPR013483">
    <property type="entry name" value="MoaA"/>
</dbReference>
<dbReference type="SFLD" id="SFLDS00029">
    <property type="entry name" value="Radical_SAM"/>
    <property type="match status" value="1"/>
</dbReference>
<dbReference type="RefSeq" id="WP_211925781.1">
    <property type="nucleotide sequence ID" value="NZ_JAGQFT020000006.1"/>
</dbReference>
<dbReference type="GO" id="GO:0061798">
    <property type="term" value="F:GTP 3',8'-cyclase activity"/>
    <property type="evidence" value="ECO:0007669"/>
    <property type="project" value="UniProtKB-UniRule"/>
</dbReference>
<dbReference type="PANTHER" id="PTHR22960:SF0">
    <property type="entry name" value="MOLYBDENUM COFACTOR BIOSYNTHESIS PROTEIN 1"/>
    <property type="match status" value="1"/>
</dbReference>
<dbReference type="GO" id="GO:0005525">
    <property type="term" value="F:GTP binding"/>
    <property type="evidence" value="ECO:0007669"/>
    <property type="project" value="UniProtKB-UniRule"/>
</dbReference>